<dbReference type="AlphaFoldDB" id="A0A7W3TMK5"/>
<dbReference type="SUPFAM" id="SSF53697">
    <property type="entry name" value="SIS domain"/>
    <property type="match status" value="1"/>
</dbReference>
<dbReference type="InterPro" id="IPR009057">
    <property type="entry name" value="Homeodomain-like_sf"/>
</dbReference>
<feature type="domain" description="HTH rpiR-type" evidence="4">
    <location>
        <begin position="24"/>
        <end position="100"/>
    </location>
</feature>
<proteinExistence type="predicted"/>
<keyword evidence="1" id="KW-0805">Transcription regulation</keyword>
<protein>
    <submittedName>
        <fullName evidence="6">MurR/RpiR family transcriptional regulator</fullName>
    </submittedName>
</protein>
<dbReference type="PROSITE" id="PS51464">
    <property type="entry name" value="SIS"/>
    <property type="match status" value="1"/>
</dbReference>
<dbReference type="Gene3D" id="1.10.10.10">
    <property type="entry name" value="Winged helix-like DNA-binding domain superfamily/Winged helix DNA-binding domain"/>
    <property type="match status" value="1"/>
</dbReference>
<feature type="domain" description="SIS" evidence="5">
    <location>
        <begin position="147"/>
        <end position="287"/>
    </location>
</feature>
<evidence type="ECO:0000256" key="3">
    <source>
        <dbReference type="ARBA" id="ARBA00023163"/>
    </source>
</evidence>
<evidence type="ECO:0000259" key="4">
    <source>
        <dbReference type="PROSITE" id="PS51071"/>
    </source>
</evidence>
<dbReference type="PANTHER" id="PTHR30514">
    <property type="entry name" value="GLUCOKINASE"/>
    <property type="match status" value="1"/>
</dbReference>
<keyword evidence="3" id="KW-0804">Transcription</keyword>
<dbReference type="SUPFAM" id="SSF46689">
    <property type="entry name" value="Homeodomain-like"/>
    <property type="match status" value="1"/>
</dbReference>
<dbReference type="InterPro" id="IPR036388">
    <property type="entry name" value="WH-like_DNA-bd_sf"/>
</dbReference>
<dbReference type="Pfam" id="PF01380">
    <property type="entry name" value="SIS"/>
    <property type="match status" value="1"/>
</dbReference>
<evidence type="ECO:0000313" key="6">
    <source>
        <dbReference type="EMBL" id="MBB1060709.1"/>
    </source>
</evidence>
<evidence type="ECO:0000256" key="1">
    <source>
        <dbReference type="ARBA" id="ARBA00023015"/>
    </source>
</evidence>
<dbReference type="InterPro" id="IPR047640">
    <property type="entry name" value="RpiR-like"/>
</dbReference>
<accession>A0A7W3TMK5</accession>
<sequence>MSRGAPPPQEAPAADAPVAGAADASPLLKVRAERDRMSAIERRIADFLLDNAHLLRDYSSQQLASALGISQSSVVKFSQKLGFKGYPDLKFCIGEALARETADGASRPAPTRDVSPHVALADALWRGKARAEQETRLLNPLEQIDRIVQAIVDADRVFICGLGQDGIHARGLGLRLSLIGIATVEHADPVLMAASVSSAGPGDVLVVFSEHGRQPELCQVSRQFRARRGKTVSVTRHGANPLRAHADAALLVSAHDDDAHVEPLLYQAALQHMLDLVIVLVCQHSDDYLDHYRNSAEHVQKMLDP</sequence>
<gene>
    <name evidence="6" type="ORF">H4F98_09000</name>
</gene>
<reference evidence="6 7" key="1">
    <citation type="submission" date="2020-08" db="EMBL/GenBank/DDBJ databases">
        <authorList>
            <person name="Xu S."/>
            <person name="Li A."/>
        </authorList>
    </citation>
    <scope>NUCLEOTIDE SEQUENCE [LARGE SCALE GENOMIC DNA]</scope>
    <source>
        <strain evidence="6 7">119BY6-57</strain>
    </source>
</reference>
<dbReference type="Pfam" id="PF01418">
    <property type="entry name" value="HTH_6"/>
    <property type="match status" value="1"/>
</dbReference>
<dbReference type="InterPro" id="IPR000281">
    <property type="entry name" value="HTH_RpiR"/>
</dbReference>
<comment type="caution">
    <text evidence="6">The sequence shown here is derived from an EMBL/GenBank/DDBJ whole genome shotgun (WGS) entry which is preliminary data.</text>
</comment>
<dbReference type="Proteomes" id="UP000523196">
    <property type="component" value="Unassembled WGS sequence"/>
</dbReference>
<dbReference type="InterPro" id="IPR035472">
    <property type="entry name" value="RpiR-like_SIS"/>
</dbReference>
<evidence type="ECO:0000259" key="5">
    <source>
        <dbReference type="PROSITE" id="PS51464"/>
    </source>
</evidence>
<keyword evidence="2" id="KW-0238">DNA-binding</keyword>
<dbReference type="GO" id="GO:1901135">
    <property type="term" value="P:carbohydrate derivative metabolic process"/>
    <property type="evidence" value="ECO:0007669"/>
    <property type="project" value="InterPro"/>
</dbReference>
<organism evidence="6 7">
    <name type="scientific">Marilutibacter spongiae</name>
    <dbReference type="NCBI Taxonomy" id="2025720"/>
    <lineage>
        <taxon>Bacteria</taxon>
        <taxon>Pseudomonadati</taxon>
        <taxon>Pseudomonadota</taxon>
        <taxon>Gammaproteobacteria</taxon>
        <taxon>Lysobacterales</taxon>
        <taxon>Lysobacteraceae</taxon>
        <taxon>Marilutibacter</taxon>
    </lineage>
</organism>
<dbReference type="PROSITE" id="PS51071">
    <property type="entry name" value="HTH_RPIR"/>
    <property type="match status" value="1"/>
</dbReference>
<evidence type="ECO:0000256" key="2">
    <source>
        <dbReference type="ARBA" id="ARBA00023125"/>
    </source>
</evidence>
<dbReference type="InterPro" id="IPR001347">
    <property type="entry name" value="SIS_dom"/>
</dbReference>
<dbReference type="CDD" id="cd05013">
    <property type="entry name" value="SIS_RpiR"/>
    <property type="match status" value="1"/>
</dbReference>
<dbReference type="PANTHER" id="PTHR30514:SF17">
    <property type="entry name" value="HTH-TYPE TRANSCRIPTIONAL REGULATOR MURR"/>
    <property type="match status" value="1"/>
</dbReference>
<dbReference type="GO" id="GO:0003700">
    <property type="term" value="F:DNA-binding transcription factor activity"/>
    <property type="evidence" value="ECO:0007669"/>
    <property type="project" value="InterPro"/>
</dbReference>
<dbReference type="GO" id="GO:0003677">
    <property type="term" value="F:DNA binding"/>
    <property type="evidence" value="ECO:0007669"/>
    <property type="project" value="UniProtKB-KW"/>
</dbReference>
<dbReference type="InterPro" id="IPR046348">
    <property type="entry name" value="SIS_dom_sf"/>
</dbReference>
<dbReference type="GO" id="GO:0097367">
    <property type="term" value="F:carbohydrate derivative binding"/>
    <property type="evidence" value="ECO:0007669"/>
    <property type="project" value="InterPro"/>
</dbReference>
<evidence type="ECO:0000313" key="7">
    <source>
        <dbReference type="Proteomes" id="UP000523196"/>
    </source>
</evidence>
<dbReference type="Gene3D" id="3.40.50.10490">
    <property type="entry name" value="Glucose-6-phosphate isomerase like protein, domain 1"/>
    <property type="match status" value="1"/>
</dbReference>
<dbReference type="EMBL" id="JACHTF010000008">
    <property type="protein sequence ID" value="MBB1060709.1"/>
    <property type="molecule type" value="Genomic_DNA"/>
</dbReference>
<keyword evidence="7" id="KW-1185">Reference proteome</keyword>
<name>A0A7W3TMK5_9GAMM</name>